<evidence type="ECO:0000256" key="2">
    <source>
        <dbReference type="SAM" id="SignalP"/>
    </source>
</evidence>
<dbReference type="PANTHER" id="PTHR30344">
    <property type="entry name" value="6-PHOSPHOGLUCONOLACTONASE-RELATED"/>
    <property type="match status" value="1"/>
</dbReference>
<evidence type="ECO:0000313" key="4">
    <source>
        <dbReference type="Proteomes" id="UP000433883"/>
    </source>
</evidence>
<feature type="chain" id="PRO_5034978560" evidence="2">
    <location>
        <begin position="29"/>
        <end position="583"/>
    </location>
</feature>
<reference evidence="3 4" key="1">
    <citation type="submission" date="2019-11" db="EMBL/GenBank/DDBJ databases">
        <title>Venturia inaequalis Genome Resource.</title>
        <authorList>
            <person name="Lichtner F.J."/>
        </authorList>
    </citation>
    <scope>NUCLEOTIDE SEQUENCE [LARGE SCALE GENOMIC DNA]</scope>
    <source>
        <strain evidence="3">Bline_iso_100314</strain>
    </source>
</reference>
<dbReference type="AlphaFoldDB" id="A0A8H3UDU1"/>
<dbReference type="EMBL" id="WNWQ01000399">
    <property type="protein sequence ID" value="KAE9968716.1"/>
    <property type="molecule type" value="Genomic_DNA"/>
</dbReference>
<dbReference type="PANTHER" id="PTHR30344:SF4">
    <property type="entry name" value="CYCLASE, PUTATIVE (AFU_ORTHOLOGUE AFUA_6G11580)-RELATED"/>
    <property type="match status" value="1"/>
</dbReference>
<protein>
    <submittedName>
        <fullName evidence="3">Uncharacterized protein</fullName>
    </submittedName>
</protein>
<evidence type="ECO:0000256" key="1">
    <source>
        <dbReference type="ARBA" id="ARBA00005564"/>
    </source>
</evidence>
<keyword evidence="2" id="KW-0732">Signal</keyword>
<dbReference type="InterPro" id="IPR050282">
    <property type="entry name" value="Cycloisomerase_2"/>
</dbReference>
<sequence length="583" mass="61681">MFGVILSSNFHPLKCLIISFLCIECTYSLLWDGPAATSNGQFKALEWTPKPTELPSLELIKRKDDPATSVCGYINAISSAPLACPSASACAFNTAASAVGCCASSTVQSGVVSYAGCNFFTACYDYGMMGSCDAACQKNSMIRKCTADNPSCYKWDFKDVGHRYYGCTTSGFTSSVNLHPTSSQDPQFASGTAFIGASMVDPLLYATIAQNSGPLPLETGVVGSGGVCTFFAGSFSGSTIYGLEFDNTTSSLTLVKNITINTTSGSKWIHMDSRKKNLYVATAGSFQSYAITPDLNLTYQSNVSTSVGCNNANFITSSTMGPYEVFGTSYNVSCATQVLSVDEGGKLVSEVANVTYDSSAGVHGSDLSPDNQFFYSADDSGNGVWSHSYDPATGNVTELQHLKAANGSDPRHLTVHPNGNWVYVVYEASSEVAVYARNTSTGLLTFTNETYSLLPAGYTNATLSYWADEVRISSPPINSTSPKYLLASTRSRTVGIPGYVSAFSLDAITGGITEQLFLTPTTDSGGFANAVEPAAFSEQFFAITDSGSNFVEVWEIDEGENGTSASAVAHLGLGSGPANVKWY</sequence>
<dbReference type="SUPFAM" id="SSF75011">
    <property type="entry name" value="3-carboxy-cis,cis-mucoante lactonizing enzyme"/>
    <property type="match status" value="1"/>
</dbReference>
<dbReference type="Pfam" id="PF10282">
    <property type="entry name" value="Lactonase"/>
    <property type="match status" value="1"/>
</dbReference>
<evidence type="ECO:0000313" key="3">
    <source>
        <dbReference type="EMBL" id="KAE9968716.1"/>
    </source>
</evidence>
<dbReference type="GO" id="GO:0017057">
    <property type="term" value="F:6-phosphogluconolactonase activity"/>
    <property type="evidence" value="ECO:0007669"/>
    <property type="project" value="TreeGrafter"/>
</dbReference>
<proteinExistence type="inferred from homology"/>
<organism evidence="3 4">
    <name type="scientific">Venturia inaequalis</name>
    <name type="common">Apple scab fungus</name>
    <dbReference type="NCBI Taxonomy" id="5025"/>
    <lineage>
        <taxon>Eukaryota</taxon>
        <taxon>Fungi</taxon>
        <taxon>Dikarya</taxon>
        <taxon>Ascomycota</taxon>
        <taxon>Pezizomycotina</taxon>
        <taxon>Dothideomycetes</taxon>
        <taxon>Pleosporomycetidae</taxon>
        <taxon>Venturiales</taxon>
        <taxon>Venturiaceae</taxon>
        <taxon>Venturia</taxon>
    </lineage>
</organism>
<dbReference type="Gene3D" id="2.130.10.10">
    <property type="entry name" value="YVTN repeat-like/Quinoprotein amine dehydrogenase"/>
    <property type="match status" value="1"/>
</dbReference>
<comment type="caution">
    <text evidence="3">The sequence shown here is derived from an EMBL/GenBank/DDBJ whole genome shotgun (WGS) entry which is preliminary data.</text>
</comment>
<dbReference type="InterPro" id="IPR019405">
    <property type="entry name" value="Lactonase_7-beta_prop"/>
</dbReference>
<gene>
    <name evidence="3" type="ORF">BLS_005677</name>
</gene>
<dbReference type="InterPro" id="IPR015943">
    <property type="entry name" value="WD40/YVTN_repeat-like_dom_sf"/>
</dbReference>
<name>A0A8H3UDU1_VENIN</name>
<accession>A0A8H3UDU1</accession>
<comment type="similarity">
    <text evidence="1">Belongs to the cycloisomerase 2 family.</text>
</comment>
<feature type="signal peptide" evidence="2">
    <location>
        <begin position="1"/>
        <end position="28"/>
    </location>
</feature>
<dbReference type="Proteomes" id="UP000433883">
    <property type="component" value="Unassembled WGS sequence"/>
</dbReference>